<feature type="transmembrane region" description="Helical" evidence="1">
    <location>
        <begin position="26"/>
        <end position="46"/>
    </location>
</feature>
<reference evidence="2 3" key="1">
    <citation type="journal article" date="2024" name="Appl. Microbiol. Biotechnol.">
        <title>Biosynthetic gene clusters with biotechnological applications in novel Antarctic isolates from Actinomycetota.</title>
        <authorList>
            <person name="Bruna P."/>
            <person name="Nunez-Montero K."/>
            <person name="Contreras M.J."/>
            <person name="Leal K."/>
            <person name="Garcia M."/>
            <person name="Abanto M."/>
            <person name="Barrientos L."/>
        </authorList>
    </citation>
    <scope>NUCLEOTIDE SEQUENCE [LARGE SCALE GENOMIC DNA]</scope>
    <source>
        <strain evidence="2 3">Se16.17</strain>
    </source>
</reference>
<comment type="caution">
    <text evidence="2">The sequence shown here is derived from an EMBL/GenBank/DDBJ whole genome shotgun (WGS) entry which is preliminary data.</text>
</comment>
<dbReference type="Proteomes" id="UP001448614">
    <property type="component" value="Unassembled WGS sequence"/>
</dbReference>
<dbReference type="RefSeq" id="WP_026542522.1">
    <property type="nucleotide sequence ID" value="NZ_JBBMFV010000004.1"/>
</dbReference>
<sequence>MTEPTVHVPAAAEPAPAPPRRVPKDALWIVVPAGGGILLGALWWILAPGGLNLVSGNPALADANNPASWLPRDLVLAGLVLLAGCFTGLMLDGKLQGPSVGRRLTLALLGGALGGIVAWLVGLLCAQLFGPAPDPALGPGYGFTLRSYAVLLLWPAATAFITFVLALFGVLSKKPVK</sequence>
<keyword evidence="1" id="KW-0472">Membrane</keyword>
<evidence type="ECO:0000256" key="1">
    <source>
        <dbReference type="SAM" id="Phobius"/>
    </source>
</evidence>
<feature type="transmembrane region" description="Helical" evidence="1">
    <location>
        <begin position="149"/>
        <end position="171"/>
    </location>
</feature>
<keyword evidence="1" id="KW-0812">Transmembrane</keyword>
<protein>
    <recommendedName>
        <fullName evidence="4">ABC transporter permease</fullName>
    </recommendedName>
</protein>
<feature type="transmembrane region" description="Helical" evidence="1">
    <location>
        <begin position="74"/>
        <end position="92"/>
    </location>
</feature>
<dbReference type="EMBL" id="JBBMFV010000004">
    <property type="protein sequence ID" value="MEO3943504.1"/>
    <property type="molecule type" value="Genomic_DNA"/>
</dbReference>
<keyword evidence="1" id="KW-1133">Transmembrane helix</keyword>
<accession>A0ABV0GY50</accession>
<organism evidence="2 3">
    <name type="scientific">Paenarthrobacter nicotinovorans</name>
    <name type="common">Arthrobacter nicotinovorans</name>
    <dbReference type="NCBI Taxonomy" id="29320"/>
    <lineage>
        <taxon>Bacteria</taxon>
        <taxon>Bacillati</taxon>
        <taxon>Actinomycetota</taxon>
        <taxon>Actinomycetes</taxon>
        <taxon>Micrococcales</taxon>
        <taxon>Micrococcaceae</taxon>
        <taxon>Paenarthrobacter</taxon>
    </lineage>
</organism>
<proteinExistence type="predicted"/>
<gene>
    <name evidence="2" type="ORF">V3C41_20755</name>
</gene>
<feature type="transmembrane region" description="Helical" evidence="1">
    <location>
        <begin position="104"/>
        <end position="129"/>
    </location>
</feature>
<evidence type="ECO:0000313" key="3">
    <source>
        <dbReference type="Proteomes" id="UP001448614"/>
    </source>
</evidence>
<evidence type="ECO:0008006" key="4">
    <source>
        <dbReference type="Google" id="ProtNLM"/>
    </source>
</evidence>
<name>A0ABV0GY50_PAENI</name>
<evidence type="ECO:0000313" key="2">
    <source>
        <dbReference type="EMBL" id="MEO3943504.1"/>
    </source>
</evidence>
<keyword evidence="3" id="KW-1185">Reference proteome</keyword>